<sequence>MRSGDSPRLNGVDAEHVRILADVETDLPPVIVHEETMTVIDGMHRVAAAWMNGRTEIDAILVRSSLADAFRLAVQANVEHGLPLTPADRRAAAERIVRSHPQLSDRAIAGSTGLAARTVAAIRHRTAGGSTEQARLGRDGRVRPLSTAQGRLIAGSMIVQRPDASLREIARAAGVSVGTARDVRARVSRGEDPVPAAQRVPPAASEPPVDPVSPARGGARTDGAQEAVDVAAVLDGLRSDPSLRYSDSGRALLRWLTACATAARWRDSISAVPPHCTELVAKVVRECTRACEDFTEQLEHWSTE</sequence>
<organism evidence="3 4">
    <name type="scientific">Polymorphospora lycopeni</name>
    <dbReference type="NCBI Taxonomy" id="3140240"/>
    <lineage>
        <taxon>Bacteria</taxon>
        <taxon>Bacillati</taxon>
        <taxon>Actinomycetota</taxon>
        <taxon>Actinomycetes</taxon>
        <taxon>Micromonosporales</taxon>
        <taxon>Micromonosporaceae</taxon>
        <taxon>Polymorphospora</taxon>
    </lineage>
</organism>
<keyword evidence="4" id="KW-1185">Reference proteome</keyword>
<dbReference type="InterPro" id="IPR003115">
    <property type="entry name" value="ParB_N"/>
</dbReference>
<evidence type="ECO:0000313" key="3">
    <source>
        <dbReference type="EMBL" id="MFB6394231.1"/>
    </source>
</evidence>
<proteinExistence type="predicted"/>
<name>A0ABV5CT87_9ACTN</name>
<evidence type="ECO:0000256" key="1">
    <source>
        <dbReference type="SAM" id="MobiDB-lite"/>
    </source>
</evidence>
<feature type="region of interest" description="Disordered" evidence="1">
    <location>
        <begin position="186"/>
        <end position="224"/>
    </location>
</feature>
<evidence type="ECO:0000313" key="4">
    <source>
        <dbReference type="Proteomes" id="UP001582793"/>
    </source>
</evidence>
<dbReference type="InterPro" id="IPR036086">
    <property type="entry name" value="ParB/Sulfiredoxin_sf"/>
</dbReference>
<reference evidence="3 4" key="1">
    <citation type="submission" date="2024-04" db="EMBL/GenBank/DDBJ databases">
        <title>Polymorphospora sp. isolated from Baiyangdian Lake in Xiong'an New Area.</title>
        <authorList>
            <person name="Zhang X."/>
            <person name="Liu J."/>
        </authorList>
    </citation>
    <scope>NUCLEOTIDE SEQUENCE [LARGE SCALE GENOMIC DNA]</scope>
    <source>
        <strain evidence="3 4">2-325</strain>
    </source>
</reference>
<protein>
    <submittedName>
        <fullName evidence="3">Transcriptional regulator</fullName>
    </submittedName>
</protein>
<comment type="caution">
    <text evidence="3">The sequence shown here is derived from an EMBL/GenBank/DDBJ whole genome shotgun (WGS) entry which is preliminary data.</text>
</comment>
<evidence type="ECO:0000259" key="2">
    <source>
        <dbReference type="SMART" id="SM00470"/>
    </source>
</evidence>
<accession>A0ABV5CT87</accession>
<gene>
    <name evidence="3" type="ORF">AAFH96_14090</name>
</gene>
<dbReference type="SMART" id="SM00470">
    <property type="entry name" value="ParB"/>
    <property type="match status" value="1"/>
</dbReference>
<feature type="compositionally biased region" description="Low complexity" evidence="1">
    <location>
        <begin position="193"/>
        <end position="203"/>
    </location>
</feature>
<feature type="domain" description="ParB-like N-terminal" evidence="2">
    <location>
        <begin position="1"/>
        <end position="78"/>
    </location>
</feature>
<dbReference type="Proteomes" id="UP001582793">
    <property type="component" value="Unassembled WGS sequence"/>
</dbReference>
<dbReference type="SUPFAM" id="SSF110849">
    <property type="entry name" value="ParB/Sulfiredoxin"/>
    <property type="match status" value="1"/>
</dbReference>
<dbReference type="EMBL" id="JBCGDC010000033">
    <property type="protein sequence ID" value="MFB6394231.1"/>
    <property type="molecule type" value="Genomic_DNA"/>
</dbReference>
<dbReference type="RefSeq" id="WP_375734446.1">
    <property type="nucleotide sequence ID" value="NZ_JBCGDC010000033.1"/>
</dbReference>